<evidence type="ECO:0000313" key="5">
    <source>
        <dbReference type="Proteomes" id="UP000218332"/>
    </source>
</evidence>
<dbReference type="GO" id="GO:0090313">
    <property type="term" value="P:regulation of protein targeting to membrane"/>
    <property type="evidence" value="ECO:0007669"/>
    <property type="project" value="TreeGrafter"/>
</dbReference>
<comment type="caution">
    <text evidence="4">The sequence shown here is derived from an EMBL/GenBank/DDBJ whole genome shotgun (WGS) entry which is preliminary data.</text>
</comment>
<evidence type="ECO:0000259" key="3">
    <source>
        <dbReference type="Pfam" id="PF05170"/>
    </source>
</evidence>
<feature type="domain" description="AsmA" evidence="3">
    <location>
        <begin position="2"/>
        <end position="600"/>
    </location>
</feature>
<proteinExistence type="predicted"/>
<name>A0A2A2I3H6_9GAMM</name>
<protein>
    <submittedName>
        <fullName evidence="4">AsmA family protein</fullName>
    </submittedName>
</protein>
<keyword evidence="5" id="KW-1185">Reference proteome</keyword>
<dbReference type="Pfam" id="PF05170">
    <property type="entry name" value="AsmA"/>
    <property type="match status" value="1"/>
</dbReference>
<organism evidence="4 5">
    <name type="scientific">Tamilnaduibacter salinus</name>
    <dbReference type="NCBI Taxonomy" id="1484056"/>
    <lineage>
        <taxon>Bacteria</taxon>
        <taxon>Pseudomonadati</taxon>
        <taxon>Pseudomonadota</taxon>
        <taxon>Gammaproteobacteria</taxon>
        <taxon>Pseudomonadales</taxon>
        <taxon>Marinobacteraceae</taxon>
        <taxon>Tamilnaduibacter</taxon>
    </lineage>
</organism>
<dbReference type="Proteomes" id="UP000218332">
    <property type="component" value="Unassembled WGS sequence"/>
</dbReference>
<dbReference type="AlphaFoldDB" id="A0A2A2I3H6"/>
<gene>
    <name evidence="4" type="ORF">CF392_05020</name>
</gene>
<dbReference type="EMBL" id="NMPM01000020">
    <property type="protein sequence ID" value="PAV26571.1"/>
    <property type="molecule type" value="Genomic_DNA"/>
</dbReference>
<sequence length="726" mass="77453">MKALRYALIAIAALFLLLVIAVGIAVAVINPNDYKPQIENAVEESTNLDLILTGDIGWSFMPIGLEINDVEAKLDDRRLVALDRLEARVSLWSLITMSPAVHTFALSGLDAHLVKNKEGQGNWTRIMPEGEPDETATPESEPAEPTSAGGGEPLAFSVEEVLIDNARLHYSDETTGQSLTLENVSVTARDIALGQTFPLELGFRVATNQPELTVDGQLSAALSANEALDAFSLNDLDGEFDLTGAPFNGNTVTAGIAGKASANLDTETASLSELVATFANLELTANLDVKGFGAEPQLSGNIDLAEFSIRDTMDTMGLPAIETRDPDVLNAAAFSTTIGGKPGVIRLSDLLLTLDDTQFQGDAGLTLANTGINLTLQGNSLNVDRYLPPKKEGEENAPSDEETASSDTASTGQTEESDLLPLETIRSLALDIDLGLDELIASGLTISNLKAVVTADNGLVNVKPVSGDLYDGSFNLQAKLDARSDNPKWTITERTKNVQILPLLIDLAEVDMLEGGANISADITTRGNRIATLRNNVAGTIDFNLDKGAFRGMNLTHLACQGIAMANQESLSTNDWGDKTPFNDMSGRFTIDGNTLTNNDLTAALAGMKLGGKGTVDAKERVLDYEAGLRVVGEIHRDEACRVTKYVEGTVIPVECRGDLAGDPAALCSFDGSRFRDTLKDMAANAAKQKAKEEVDKAKEKAKKKAEETIKEKLGDEVGDKLKNLF</sequence>
<dbReference type="PANTHER" id="PTHR30441:SF4">
    <property type="entry name" value="PROTEIN ASMA"/>
    <property type="match status" value="1"/>
</dbReference>
<dbReference type="InterPro" id="IPR007844">
    <property type="entry name" value="AsmA"/>
</dbReference>
<evidence type="ECO:0000256" key="2">
    <source>
        <dbReference type="SAM" id="MobiDB-lite"/>
    </source>
</evidence>
<feature type="region of interest" description="Disordered" evidence="2">
    <location>
        <begin position="122"/>
        <end position="152"/>
    </location>
</feature>
<dbReference type="InterPro" id="IPR052894">
    <property type="entry name" value="AsmA-related"/>
</dbReference>
<evidence type="ECO:0000313" key="4">
    <source>
        <dbReference type="EMBL" id="PAV26571.1"/>
    </source>
</evidence>
<feature type="compositionally biased region" description="Polar residues" evidence="2">
    <location>
        <begin position="405"/>
        <end position="414"/>
    </location>
</feature>
<reference evidence="4 5" key="1">
    <citation type="submission" date="2017-07" db="EMBL/GenBank/DDBJ databases">
        <title>Tamlnaduibacter salinus (Mi-7) genome sequencing.</title>
        <authorList>
            <person name="Verma A."/>
            <person name="Krishnamurthi S."/>
        </authorList>
    </citation>
    <scope>NUCLEOTIDE SEQUENCE [LARGE SCALE GENOMIC DNA]</scope>
    <source>
        <strain evidence="4 5">Mi-7</strain>
    </source>
</reference>
<feature type="coiled-coil region" evidence="1">
    <location>
        <begin position="681"/>
        <end position="712"/>
    </location>
</feature>
<dbReference type="PANTHER" id="PTHR30441">
    <property type="entry name" value="DUF748 DOMAIN-CONTAINING PROTEIN"/>
    <property type="match status" value="1"/>
</dbReference>
<evidence type="ECO:0000256" key="1">
    <source>
        <dbReference type="SAM" id="Coils"/>
    </source>
</evidence>
<feature type="compositionally biased region" description="Acidic residues" evidence="2">
    <location>
        <begin position="395"/>
        <end position="404"/>
    </location>
</feature>
<feature type="region of interest" description="Disordered" evidence="2">
    <location>
        <begin position="385"/>
        <end position="418"/>
    </location>
</feature>
<dbReference type="GO" id="GO:0005886">
    <property type="term" value="C:plasma membrane"/>
    <property type="evidence" value="ECO:0007669"/>
    <property type="project" value="TreeGrafter"/>
</dbReference>
<accession>A0A2A2I3H6</accession>
<keyword evidence="1" id="KW-0175">Coiled coil</keyword>
<feature type="compositionally biased region" description="Low complexity" evidence="2">
    <location>
        <begin position="137"/>
        <end position="147"/>
    </location>
</feature>
<dbReference type="RefSeq" id="WP_095610374.1">
    <property type="nucleotide sequence ID" value="NZ_NMPM01000020.1"/>
</dbReference>